<keyword evidence="1" id="KW-0812">Transmembrane</keyword>
<feature type="transmembrane region" description="Helical" evidence="1">
    <location>
        <begin position="55"/>
        <end position="72"/>
    </location>
</feature>
<evidence type="ECO:0000313" key="4">
    <source>
        <dbReference type="Proteomes" id="UP000004259"/>
    </source>
</evidence>
<dbReference type="EMBL" id="ADKM02000065">
    <property type="protein sequence ID" value="EGC03493.1"/>
    <property type="molecule type" value="Genomic_DNA"/>
</dbReference>
<gene>
    <name evidence="3" type="ORF">CUS_4461</name>
</gene>
<dbReference type="STRING" id="246199.CUS_4461"/>
<dbReference type="RefSeq" id="WP_002848703.1">
    <property type="nucleotide sequence ID" value="NZ_ADKM02000065.1"/>
</dbReference>
<evidence type="ECO:0000256" key="2">
    <source>
        <dbReference type="SAM" id="SignalP"/>
    </source>
</evidence>
<evidence type="ECO:0000313" key="3">
    <source>
        <dbReference type="EMBL" id="EGC03493.1"/>
    </source>
</evidence>
<keyword evidence="1" id="KW-1133">Transmembrane helix</keyword>
<reference evidence="3 4" key="1">
    <citation type="submission" date="2011-02" db="EMBL/GenBank/DDBJ databases">
        <authorList>
            <person name="Nelson K.E."/>
            <person name="Sutton G."/>
            <person name="Torralba M."/>
            <person name="Durkin S."/>
            <person name="Harkins D."/>
            <person name="Montgomery R."/>
            <person name="Ziemer C."/>
            <person name="Klaassens E."/>
            <person name="Ocuiv P."/>
            <person name="Morrison M."/>
        </authorList>
    </citation>
    <scope>NUCLEOTIDE SEQUENCE [LARGE SCALE GENOMIC DNA]</scope>
    <source>
        <strain evidence="3 4">8</strain>
    </source>
</reference>
<name>E9SB52_RUMAL</name>
<dbReference type="Proteomes" id="UP000004259">
    <property type="component" value="Unassembled WGS sequence"/>
</dbReference>
<feature type="chain" id="PRO_5003247061" evidence="2">
    <location>
        <begin position="22"/>
        <end position="164"/>
    </location>
</feature>
<evidence type="ECO:0000256" key="1">
    <source>
        <dbReference type="SAM" id="Phobius"/>
    </source>
</evidence>
<protein>
    <submittedName>
        <fullName evidence="3">Conserved domain protein</fullName>
    </submittedName>
</protein>
<organism evidence="3 4">
    <name type="scientific">Ruminococcus albus 8</name>
    <dbReference type="NCBI Taxonomy" id="246199"/>
    <lineage>
        <taxon>Bacteria</taxon>
        <taxon>Bacillati</taxon>
        <taxon>Bacillota</taxon>
        <taxon>Clostridia</taxon>
        <taxon>Eubacteriales</taxon>
        <taxon>Oscillospiraceae</taxon>
        <taxon>Ruminococcus</taxon>
    </lineage>
</organism>
<keyword evidence="4" id="KW-1185">Reference proteome</keyword>
<feature type="signal peptide" evidence="2">
    <location>
        <begin position="1"/>
        <end position="21"/>
    </location>
</feature>
<dbReference type="AlphaFoldDB" id="E9SB52"/>
<keyword evidence="1" id="KW-0472">Membrane</keyword>
<dbReference type="OrthoDB" id="363229at2"/>
<comment type="caution">
    <text evidence="3">The sequence shown here is derived from an EMBL/GenBank/DDBJ whole genome shotgun (WGS) entry which is preliminary data.</text>
</comment>
<sequence>MKRTIRNSLGLCAIMTVTVMAAPAFSDPKLVLRFLPKDILEAAKDHPGPPLKKRLVAHFLLAAVGGYTVWAMKDNADRIKREKLSFWQAFKRLMAFLYVEKAYDIVILDQLLCMSSGWYQRFYPETKECKGWHDRNWNTKDQLTHLLSYPFICAAQAYLLTKKK</sequence>
<proteinExistence type="predicted"/>
<accession>E9SB52</accession>
<keyword evidence="2" id="KW-0732">Signal</keyword>